<dbReference type="PIRSF" id="PIRSF001221">
    <property type="entry name" value="Amidase_fungi"/>
    <property type="match status" value="1"/>
</dbReference>
<evidence type="ECO:0000313" key="6">
    <source>
        <dbReference type="EMBL" id="KAH3663521.1"/>
    </source>
</evidence>
<evidence type="ECO:0000256" key="2">
    <source>
        <dbReference type="ARBA" id="ARBA00022801"/>
    </source>
</evidence>
<feature type="active site" description="Charge relay system" evidence="3">
    <location>
        <position position="151"/>
    </location>
</feature>
<comment type="caution">
    <text evidence="6">The sequence shown here is derived from an EMBL/GenBank/DDBJ whole genome shotgun (WGS) entry which is preliminary data.</text>
</comment>
<dbReference type="EMBL" id="JAEUBE010000366">
    <property type="protein sequence ID" value="KAH3663521.1"/>
    <property type="molecule type" value="Genomic_DNA"/>
</dbReference>
<dbReference type="GO" id="GO:0016787">
    <property type="term" value="F:hydrolase activity"/>
    <property type="evidence" value="ECO:0007669"/>
    <property type="project" value="UniProtKB-KW"/>
</dbReference>
<keyword evidence="7" id="KW-1185">Reference proteome</keyword>
<feature type="active site" description="Charge relay system" evidence="3">
    <location>
        <position position="226"/>
    </location>
</feature>
<feature type="binding site" evidence="4">
    <location>
        <position position="226"/>
    </location>
    <ligand>
        <name>substrate</name>
    </ligand>
</feature>
<dbReference type="SUPFAM" id="SSF75304">
    <property type="entry name" value="Amidase signature (AS) enzymes"/>
    <property type="match status" value="1"/>
</dbReference>
<protein>
    <recommendedName>
        <fullName evidence="5">Amidase domain-containing protein</fullName>
    </recommendedName>
</protein>
<comment type="similarity">
    <text evidence="1">Belongs to the amidase family.</text>
</comment>
<evidence type="ECO:0000256" key="3">
    <source>
        <dbReference type="PIRSR" id="PIRSR001221-1"/>
    </source>
</evidence>
<dbReference type="Proteomes" id="UP000769157">
    <property type="component" value="Unassembled WGS sequence"/>
</dbReference>
<evidence type="ECO:0000313" key="7">
    <source>
        <dbReference type="Proteomes" id="UP000769157"/>
    </source>
</evidence>
<dbReference type="PANTHER" id="PTHR46072:SF4">
    <property type="entry name" value="AMIDASE C550.07-RELATED"/>
    <property type="match status" value="1"/>
</dbReference>
<dbReference type="InterPro" id="IPR036928">
    <property type="entry name" value="AS_sf"/>
</dbReference>
<feature type="active site" description="Acyl-ester intermediate" evidence="3">
    <location>
        <position position="250"/>
    </location>
</feature>
<organism evidence="6 7">
    <name type="scientific">Ogataea philodendri</name>
    <dbReference type="NCBI Taxonomy" id="1378263"/>
    <lineage>
        <taxon>Eukaryota</taxon>
        <taxon>Fungi</taxon>
        <taxon>Dikarya</taxon>
        <taxon>Ascomycota</taxon>
        <taxon>Saccharomycotina</taxon>
        <taxon>Pichiomycetes</taxon>
        <taxon>Pichiales</taxon>
        <taxon>Pichiaceae</taxon>
        <taxon>Ogataea</taxon>
    </lineage>
</organism>
<name>A0A9P8P1Y8_9ASCO</name>
<evidence type="ECO:0000259" key="5">
    <source>
        <dbReference type="Pfam" id="PF01425"/>
    </source>
</evidence>
<sequence>MTDFQPTYFGKFVNTTEDPELFATYKPKIEAYKARLAAGVLPEYALPTDLLPQKLGVDATLIATKHLSDSELKIVDTPAYILVDEIASGKLTSVEVFKAYAKTATAAHQLTNCAMELFVDEGLKRAEELDAYYKKTGKTVGPLHGVPISLKEHYNYKGRITHGATVGMIDNVTEGFCSLLELLYNAGAVFYVRTTEPQSLMHLCSNNNITGLCKNPANTALTTGGSSSGEGAIVTLKGSAMGVGSDIGGSIRAPAAFCGCWGLRPTQKRVTELDLTTNTLGAPEAVVAVLGPLARCAQDLDLFMKVQADSKPWENDPTIIPLPWRTVAAPATKDLKVAIMYDDGVVKPTPPILRGLKVAAEKLKAAGATVVEWESFGVEELVATVNCMYNSNGNTAQKKSFAKSGEPLQELTKIALSFGKGDEMLTALEEHMLVYTRETYRVKYHNKMKELGIDFILSPTYASVAAKPETIHYWGYTSLWNILDFPNVIFPTGLRCDPSLDAPDKSYQPRSELEKYEYELYDDAENFKGAPISLQLTGKRWFDEEVVKASEIIHKIISQ</sequence>
<dbReference type="AlphaFoldDB" id="A0A9P8P1Y8"/>
<feature type="binding site" evidence="4">
    <location>
        <position position="200"/>
    </location>
    <ligand>
        <name>substrate</name>
    </ligand>
</feature>
<feature type="domain" description="Amidase" evidence="5">
    <location>
        <begin position="95"/>
        <end position="546"/>
    </location>
</feature>
<evidence type="ECO:0000256" key="1">
    <source>
        <dbReference type="ARBA" id="ARBA00009199"/>
    </source>
</evidence>
<dbReference type="Pfam" id="PF01425">
    <property type="entry name" value="Amidase"/>
    <property type="match status" value="1"/>
</dbReference>
<dbReference type="RefSeq" id="XP_046059857.1">
    <property type="nucleotide sequence ID" value="XM_046206052.1"/>
</dbReference>
<evidence type="ECO:0000256" key="4">
    <source>
        <dbReference type="PIRSR" id="PIRSR001221-2"/>
    </source>
</evidence>
<feature type="binding site" evidence="4">
    <location>
        <begin position="247"/>
        <end position="250"/>
    </location>
    <ligand>
        <name>substrate</name>
    </ligand>
</feature>
<dbReference type="OrthoDB" id="6428749at2759"/>
<proteinExistence type="inferred from homology"/>
<dbReference type="InterPro" id="IPR023631">
    <property type="entry name" value="Amidase_dom"/>
</dbReference>
<dbReference type="GeneID" id="70236886"/>
<dbReference type="Gene3D" id="3.90.1300.10">
    <property type="entry name" value="Amidase signature (AS) domain"/>
    <property type="match status" value="1"/>
</dbReference>
<keyword evidence="2" id="KW-0378">Hydrolase</keyword>
<gene>
    <name evidence="6" type="ORF">OGAPHI_004922</name>
</gene>
<dbReference type="PANTHER" id="PTHR46072">
    <property type="entry name" value="AMIDASE-RELATED-RELATED"/>
    <property type="match status" value="1"/>
</dbReference>
<reference evidence="6" key="2">
    <citation type="submission" date="2021-01" db="EMBL/GenBank/DDBJ databases">
        <authorList>
            <person name="Schikora-Tamarit M.A."/>
        </authorList>
    </citation>
    <scope>NUCLEOTIDE SEQUENCE</scope>
    <source>
        <strain evidence="6">CBS6075</strain>
    </source>
</reference>
<accession>A0A9P8P1Y8</accession>
<reference evidence="6" key="1">
    <citation type="journal article" date="2021" name="Open Biol.">
        <title>Shared evolutionary footprints suggest mitochondrial oxidative damage underlies multiple complex I losses in fungi.</title>
        <authorList>
            <person name="Schikora-Tamarit M.A."/>
            <person name="Marcet-Houben M."/>
            <person name="Nosek J."/>
            <person name="Gabaldon T."/>
        </authorList>
    </citation>
    <scope>NUCLEOTIDE SEQUENCE</scope>
    <source>
        <strain evidence="6">CBS6075</strain>
    </source>
</reference>